<evidence type="ECO:0000313" key="1">
    <source>
        <dbReference type="EMBL" id="KAK4312978.1"/>
    </source>
</evidence>
<dbReference type="EMBL" id="JAWZYT010001357">
    <property type="protein sequence ID" value="KAK4312978.1"/>
    <property type="molecule type" value="Genomic_DNA"/>
</dbReference>
<dbReference type="Proteomes" id="UP001292094">
    <property type="component" value="Unassembled WGS sequence"/>
</dbReference>
<gene>
    <name evidence="1" type="ORF">Pmani_015643</name>
</gene>
<dbReference type="GO" id="GO:0003676">
    <property type="term" value="F:nucleic acid binding"/>
    <property type="evidence" value="ECO:0007669"/>
    <property type="project" value="InterPro"/>
</dbReference>
<name>A0AAE1U773_9EUCA</name>
<organism evidence="1 2">
    <name type="scientific">Petrolisthes manimaculis</name>
    <dbReference type="NCBI Taxonomy" id="1843537"/>
    <lineage>
        <taxon>Eukaryota</taxon>
        <taxon>Metazoa</taxon>
        <taxon>Ecdysozoa</taxon>
        <taxon>Arthropoda</taxon>
        <taxon>Crustacea</taxon>
        <taxon>Multicrustacea</taxon>
        <taxon>Malacostraca</taxon>
        <taxon>Eumalacostraca</taxon>
        <taxon>Eucarida</taxon>
        <taxon>Decapoda</taxon>
        <taxon>Pleocyemata</taxon>
        <taxon>Anomura</taxon>
        <taxon>Galatheoidea</taxon>
        <taxon>Porcellanidae</taxon>
        <taxon>Petrolisthes</taxon>
    </lineage>
</organism>
<accession>A0AAE1U773</accession>
<protein>
    <submittedName>
        <fullName evidence="1">Uncharacterized protein</fullName>
    </submittedName>
</protein>
<keyword evidence="2" id="KW-1185">Reference proteome</keyword>
<sequence>MGYEMVHGNTNAGHHSRGNNIDFLRDWDTNFGPSAVIISDQGTQLESRAWQDMLQYLCTQRQRMTTYHLQSNGWWSTSTGG</sequence>
<dbReference type="SUPFAM" id="SSF53098">
    <property type="entry name" value="Ribonuclease H-like"/>
    <property type="match status" value="1"/>
</dbReference>
<dbReference type="InterPro" id="IPR036397">
    <property type="entry name" value="RNaseH_sf"/>
</dbReference>
<dbReference type="AlphaFoldDB" id="A0AAE1U773"/>
<comment type="caution">
    <text evidence="1">The sequence shown here is derived from an EMBL/GenBank/DDBJ whole genome shotgun (WGS) entry which is preliminary data.</text>
</comment>
<proteinExistence type="predicted"/>
<reference evidence="1" key="1">
    <citation type="submission" date="2023-11" db="EMBL/GenBank/DDBJ databases">
        <title>Genome assemblies of two species of porcelain crab, Petrolisthes cinctipes and Petrolisthes manimaculis (Anomura: Porcellanidae).</title>
        <authorList>
            <person name="Angst P."/>
        </authorList>
    </citation>
    <scope>NUCLEOTIDE SEQUENCE</scope>
    <source>
        <strain evidence="1">PB745_02</strain>
        <tissue evidence="1">Gill</tissue>
    </source>
</reference>
<evidence type="ECO:0000313" key="2">
    <source>
        <dbReference type="Proteomes" id="UP001292094"/>
    </source>
</evidence>
<dbReference type="Gene3D" id="3.30.420.10">
    <property type="entry name" value="Ribonuclease H-like superfamily/Ribonuclease H"/>
    <property type="match status" value="1"/>
</dbReference>
<dbReference type="InterPro" id="IPR012337">
    <property type="entry name" value="RNaseH-like_sf"/>
</dbReference>